<dbReference type="InterPro" id="IPR037117">
    <property type="entry name" value="Dihydroorotate_DH_ele_sf"/>
</dbReference>
<dbReference type="InterPro" id="IPR019480">
    <property type="entry name" value="Dihydroorotate_DH_Fe-S-bd"/>
</dbReference>
<dbReference type="Gene3D" id="2.10.240.10">
    <property type="entry name" value="Dihydroorotate dehydrogenase, electron transfer subunit"/>
    <property type="match status" value="1"/>
</dbReference>
<name>A0A645AQY0_9ZZZZ</name>
<dbReference type="PIRSF" id="PIRSF006816">
    <property type="entry name" value="Cyc3_hyd_g"/>
    <property type="match status" value="1"/>
</dbReference>
<organism evidence="12">
    <name type="scientific">bioreactor metagenome</name>
    <dbReference type="NCBI Taxonomy" id="1076179"/>
    <lineage>
        <taxon>unclassified sequences</taxon>
        <taxon>metagenomes</taxon>
        <taxon>ecological metagenomes</taxon>
    </lineage>
</organism>
<gene>
    <name evidence="12" type="primary">pyrK_31</name>
    <name evidence="12" type="ORF">SDC9_102469</name>
</gene>
<dbReference type="EMBL" id="VSSQ01015378">
    <property type="protein sequence ID" value="MPM55672.1"/>
    <property type="molecule type" value="Genomic_DNA"/>
</dbReference>
<keyword evidence="3" id="KW-0285">Flavoprotein</keyword>
<evidence type="ECO:0000256" key="2">
    <source>
        <dbReference type="ARBA" id="ARBA00022448"/>
    </source>
</evidence>
<evidence type="ECO:0000256" key="4">
    <source>
        <dbReference type="ARBA" id="ARBA00022714"/>
    </source>
</evidence>
<evidence type="ECO:0000259" key="11">
    <source>
        <dbReference type="PROSITE" id="PS51384"/>
    </source>
</evidence>
<accession>A0A645AQY0</accession>
<dbReference type="InterPro" id="IPR001433">
    <property type="entry name" value="OxRdtase_FAD/NAD-bd"/>
</dbReference>
<dbReference type="PANTHER" id="PTHR43513:SF3">
    <property type="entry name" value="DIHYDROOROTATE DEHYDROGENASE B (NAD(+)), ELECTRON TRANSFER SUBUNIT-RELATED"/>
    <property type="match status" value="1"/>
</dbReference>
<dbReference type="GO" id="GO:0050660">
    <property type="term" value="F:flavin adenine dinucleotide binding"/>
    <property type="evidence" value="ECO:0007669"/>
    <property type="project" value="InterPro"/>
</dbReference>
<keyword evidence="9" id="KW-0411">Iron-sulfur</keyword>
<dbReference type="Gene3D" id="3.40.50.80">
    <property type="entry name" value="Nucleotide-binding domain of ferredoxin-NADP reductase (FNR) module"/>
    <property type="match status" value="1"/>
</dbReference>
<dbReference type="GO" id="GO:0006221">
    <property type="term" value="P:pyrimidine nucleotide biosynthetic process"/>
    <property type="evidence" value="ECO:0007669"/>
    <property type="project" value="InterPro"/>
</dbReference>
<dbReference type="InterPro" id="IPR039261">
    <property type="entry name" value="FNR_nucleotide-bd"/>
</dbReference>
<feature type="domain" description="FAD-binding FR-type" evidence="11">
    <location>
        <begin position="1"/>
        <end position="97"/>
    </location>
</feature>
<evidence type="ECO:0000313" key="12">
    <source>
        <dbReference type="EMBL" id="MPM55672.1"/>
    </source>
</evidence>
<evidence type="ECO:0000256" key="5">
    <source>
        <dbReference type="ARBA" id="ARBA00022723"/>
    </source>
</evidence>
<dbReference type="Pfam" id="PF10418">
    <property type="entry name" value="DHODB_Fe-S_bind"/>
    <property type="match status" value="1"/>
</dbReference>
<evidence type="ECO:0000256" key="9">
    <source>
        <dbReference type="ARBA" id="ARBA00023014"/>
    </source>
</evidence>
<dbReference type="GO" id="GO:0046872">
    <property type="term" value="F:metal ion binding"/>
    <property type="evidence" value="ECO:0007669"/>
    <property type="project" value="UniProtKB-KW"/>
</dbReference>
<dbReference type="Gene3D" id="2.40.30.10">
    <property type="entry name" value="Translation factors"/>
    <property type="match status" value="1"/>
</dbReference>
<dbReference type="AlphaFoldDB" id="A0A645AQY0"/>
<dbReference type="GO" id="GO:0016491">
    <property type="term" value="F:oxidoreductase activity"/>
    <property type="evidence" value="ECO:0007669"/>
    <property type="project" value="InterPro"/>
</dbReference>
<dbReference type="InterPro" id="IPR017938">
    <property type="entry name" value="Riboflavin_synthase-like_b-brl"/>
</dbReference>
<comment type="similarity">
    <text evidence="1">Belongs to the PyrK family.</text>
</comment>
<sequence length="252" mass="26994">MNKMELCEVLSVSYPREGVADITVSAKLAKGAQPGQFVHIKCGDDMLLRRPISICDAGDDTLRLMIEDVGAGSHFLVGRKPGDILDILGPLGKTPFKLPPPSDTPILLIGGGLGAAPLLMLGKRAKVPVDVVLGFRTEKLIILEKDFSESCRLLHVCTDDGSYGHHGTVTKFAEQRAARTGYQAIYACGPIPMLRAVAELGGRIGLPTYVSLEARMCCGVGSCLGCAVKTKDDRYVHVCKEGPVFDAKEVAW</sequence>
<keyword evidence="2" id="KW-0813">Transport</keyword>
<dbReference type="InterPro" id="IPR050353">
    <property type="entry name" value="PyrK_electron_transfer"/>
</dbReference>
<dbReference type="Pfam" id="PF00175">
    <property type="entry name" value="NAD_binding_1"/>
    <property type="match status" value="1"/>
</dbReference>
<evidence type="ECO:0000256" key="1">
    <source>
        <dbReference type="ARBA" id="ARBA00006422"/>
    </source>
</evidence>
<dbReference type="PROSITE" id="PS51384">
    <property type="entry name" value="FAD_FR"/>
    <property type="match status" value="1"/>
</dbReference>
<dbReference type="InterPro" id="IPR012165">
    <property type="entry name" value="Cyt_c3_hydrogenase_gsu"/>
</dbReference>
<keyword evidence="8" id="KW-0408">Iron</keyword>
<comment type="cofactor">
    <cofactor evidence="10">
        <name>[2Fe-2S] cluster</name>
        <dbReference type="ChEBI" id="CHEBI:190135"/>
    </cofactor>
</comment>
<dbReference type="SUPFAM" id="SSF63380">
    <property type="entry name" value="Riboflavin synthase domain-like"/>
    <property type="match status" value="1"/>
</dbReference>
<dbReference type="PANTHER" id="PTHR43513">
    <property type="entry name" value="DIHYDROOROTATE DEHYDROGENASE B (NAD(+)), ELECTRON TRANSFER SUBUNIT"/>
    <property type="match status" value="1"/>
</dbReference>
<dbReference type="SUPFAM" id="SSF52343">
    <property type="entry name" value="Ferredoxin reductase-like, C-terminal NADP-linked domain"/>
    <property type="match status" value="1"/>
</dbReference>
<keyword evidence="4" id="KW-0001">2Fe-2S</keyword>
<reference evidence="12" key="1">
    <citation type="submission" date="2019-08" db="EMBL/GenBank/DDBJ databases">
        <authorList>
            <person name="Kucharzyk K."/>
            <person name="Murdoch R.W."/>
            <person name="Higgins S."/>
            <person name="Loffler F."/>
        </authorList>
    </citation>
    <scope>NUCLEOTIDE SEQUENCE</scope>
</reference>
<dbReference type="GO" id="GO:0051537">
    <property type="term" value="F:2 iron, 2 sulfur cluster binding"/>
    <property type="evidence" value="ECO:0007669"/>
    <property type="project" value="UniProtKB-KW"/>
</dbReference>
<dbReference type="InterPro" id="IPR017927">
    <property type="entry name" value="FAD-bd_FR_type"/>
</dbReference>
<evidence type="ECO:0000256" key="6">
    <source>
        <dbReference type="ARBA" id="ARBA00022827"/>
    </source>
</evidence>
<protein>
    <submittedName>
        <fullName evidence="12">Dihydroorotate dehydrogenase B (NAD(+)), electron transfer subunit</fullName>
    </submittedName>
</protein>
<evidence type="ECO:0000256" key="8">
    <source>
        <dbReference type="ARBA" id="ARBA00023004"/>
    </source>
</evidence>
<evidence type="ECO:0000256" key="10">
    <source>
        <dbReference type="ARBA" id="ARBA00034078"/>
    </source>
</evidence>
<keyword evidence="5" id="KW-0479">Metal-binding</keyword>
<dbReference type="CDD" id="cd06218">
    <property type="entry name" value="DHOD_e_trans"/>
    <property type="match status" value="1"/>
</dbReference>
<evidence type="ECO:0000256" key="3">
    <source>
        <dbReference type="ARBA" id="ARBA00022630"/>
    </source>
</evidence>
<keyword evidence="6" id="KW-0274">FAD</keyword>
<proteinExistence type="inferred from homology"/>
<comment type="caution">
    <text evidence="12">The sequence shown here is derived from an EMBL/GenBank/DDBJ whole genome shotgun (WGS) entry which is preliminary data.</text>
</comment>
<keyword evidence="7" id="KW-0249">Electron transport</keyword>
<evidence type="ECO:0000256" key="7">
    <source>
        <dbReference type="ARBA" id="ARBA00022982"/>
    </source>
</evidence>